<accession>A0A395MC02</accession>
<feature type="compositionally biased region" description="Polar residues" evidence="1">
    <location>
        <begin position="213"/>
        <end position="233"/>
    </location>
</feature>
<feature type="compositionally biased region" description="Polar residues" evidence="1">
    <location>
        <begin position="382"/>
        <end position="399"/>
    </location>
</feature>
<evidence type="ECO:0000313" key="2">
    <source>
        <dbReference type="EMBL" id="RFN45447.1"/>
    </source>
</evidence>
<feature type="compositionally biased region" description="Polar residues" evidence="1">
    <location>
        <begin position="770"/>
        <end position="782"/>
    </location>
</feature>
<feature type="compositionally biased region" description="Basic and acidic residues" evidence="1">
    <location>
        <begin position="672"/>
        <end position="690"/>
    </location>
</feature>
<reference evidence="2 3" key="1">
    <citation type="journal article" date="2018" name="PLoS Pathog.">
        <title>Evolution of structural diversity of trichothecenes, a family of toxins produced by plant pathogenic and entomopathogenic fungi.</title>
        <authorList>
            <person name="Proctor R.H."/>
            <person name="McCormick S.P."/>
            <person name="Kim H.S."/>
            <person name="Cardoza R.E."/>
            <person name="Stanley A.M."/>
            <person name="Lindo L."/>
            <person name="Kelly A."/>
            <person name="Brown D.W."/>
            <person name="Lee T."/>
            <person name="Vaughan M.M."/>
            <person name="Alexander N.J."/>
            <person name="Busman M."/>
            <person name="Gutierrez S."/>
        </authorList>
    </citation>
    <scope>NUCLEOTIDE SEQUENCE [LARGE SCALE GENOMIC DNA]</scope>
    <source>
        <strain evidence="2 3">NRRL 13405</strain>
    </source>
</reference>
<evidence type="ECO:0000256" key="1">
    <source>
        <dbReference type="SAM" id="MobiDB-lite"/>
    </source>
</evidence>
<feature type="compositionally biased region" description="Basic residues" evidence="1">
    <location>
        <begin position="266"/>
        <end position="278"/>
    </location>
</feature>
<feature type="compositionally biased region" description="Low complexity" evidence="1">
    <location>
        <begin position="741"/>
        <end position="750"/>
    </location>
</feature>
<keyword evidence="3" id="KW-1185">Reference proteome</keyword>
<feature type="compositionally biased region" description="Acidic residues" evidence="1">
    <location>
        <begin position="751"/>
        <end position="768"/>
    </location>
</feature>
<sequence>MIQSMADTGSVVPGSAEFMFTVLQGRGLGCGHFPRYSTKDTKQPDVQFPSRLGFFQHTESETRISILDTEKLCLSCLRQVVPNGYNFWSVLSSGQGDDLGSTHSQAPSLLGNYPPFVQAGTEKFPEPVILPIPDVPHAKDAWEWLKNEQKPFFFDHLHLTKRLTVSVKRAAERDFHIASAHGISFYQRELPGRSGRKNKVGSSTGRRAVRRGPSSSRTPDPVLQTTGEDSPSSLHDIVTPPQAADTAKSSSNVNGTNANVSTGSRSRSKKKAPPRVKGSRTSSMKSIQSNTASIEKTVQRLETKTEPAPTPPSDMCSPSTGNMPRLGEDVLHDSPIYNFTSFGESTGKRSSPHPKVDDKSTPTVGFNSVTLAAEILSKKSKSAPTTGASLRTKNWSRHTLTGFETPASSPKIDHEAPKGRSVSTKEQKTGRSKNPKKTDMVKKPKSREQKDSESRQSVKQSTENSSVANTRSARVSSNPIENGLPPQKKPGHQPKSTRRFPEPIESRVMGHKSKQPKEIIPLSNTRRHVQKNASDSRFRLGRDPSGHYPRAKHSHNNHFGKMNGRGIGHNSHNSHAGRNHTSGRFLQKPDGQPPSVSHIHVHQVGSQESSDPSHASSFPQPDIRVVNTDYMDSPFITPLDQKSDEEESSSSADSSAPDHHNLDVPSDSDSGSESKPDSDDTSSEKASDSDRDTDEVNTENSSSDGDEAATDSGKSESDGHSTDPETDREDSEVSSDDDQHSQSASSQSDDQTSDQDDESSSGDDDQNSDIETQSESSDQGNESSDRSLSEMDDRSYGTSGDDESDRHSFSDRYDSDGSS</sequence>
<comment type="caution">
    <text evidence="2">The sequence shown here is derived from an EMBL/GenBank/DDBJ whole genome shotgun (WGS) entry which is preliminary data.</text>
</comment>
<feature type="region of interest" description="Disordered" evidence="1">
    <location>
        <begin position="189"/>
        <end position="364"/>
    </location>
</feature>
<feature type="compositionally biased region" description="Basic and acidic residues" evidence="1">
    <location>
        <begin position="783"/>
        <end position="795"/>
    </location>
</feature>
<feature type="compositionally biased region" description="Basic residues" evidence="1">
    <location>
        <begin position="549"/>
        <end position="558"/>
    </location>
</feature>
<dbReference type="STRING" id="2594813.A0A395MC02"/>
<name>A0A395MC02_9HYPO</name>
<protein>
    <submittedName>
        <fullName evidence="2">Xurface protein</fullName>
    </submittedName>
</protein>
<proteinExistence type="predicted"/>
<feature type="compositionally biased region" description="Basic residues" evidence="1">
    <location>
        <begin position="489"/>
        <end position="498"/>
    </location>
</feature>
<feature type="compositionally biased region" description="Polar residues" evidence="1">
    <location>
        <begin position="247"/>
        <end position="265"/>
    </location>
</feature>
<feature type="compositionally biased region" description="Polar residues" evidence="1">
    <location>
        <begin position="279"/>
        <end position="296"/>
    </location>
</feature>
<dbReference type="Proteomes" id="UP000265631">
    <property type="component" value="Unassembled WGS sequence"/>
</dbReference>
<feature type="compositionally biased region" description="Polar residues" evidence="1">
    <location>
        <begin position="570"/>
        <end position="584"/>
    </location>
</feature>
<gene>
    <name evidence="2" type="ORF">FIE12Z_10313</name>
</gene>
<feature type="compositionally biased region" description="Acidic residues" evidence="1">
    <location>
        <begin position="726"/>
        <end position="736"/>
    </location>
</feature>
<evidence type="ECO:0000313" key="3">
    <source>
        <dbReference type="Proteomes" id="UP000265631"/>
    </source>
</evidence>
<feature type="compositionally biased region" description="Basic and acidic residues" evidence="1">
    <location>
        <begin position="411"/>
        <end position="429"/>
    </location>
</feature>
<feature type="compositionally biased region" description="Basic and acidic residues" evidence="1">
    <location>
        <begin position="534"/>
        <end position="545"/>
    </location>
</feature>
<dbReference type="EMBL" id="PXXK01000351">
    <property type="protein sequence ID" value="RFN45447.1"/>
    <property type="molecule type" value="Genomic_DNA"/>
</dbReference>
<feature type="compositionally biased region" description="Basic and acidic residues" evidence="1">
    <location>
        <begin position="804"/>
        <end position="819"/>
    </location>
</feature>
<dbReference type="AlphaFoldDB" id="A0A395MC02"/>
<feature type="compositionally biased region" description="Basic and acidic residues" evidence="1">
    <location>
        <begin position="436"/>
        <end position="456"/>
    </location>
</feature>
<feature type="region of interest" description="Disordered" evidence="1">
    <location>
        <begin position="379"/>
        <end position="819"/>
    </location>
</feature>
<organism evidence="2 3">
    <name type="scientific">Fusarium flagelliforme</name>
    <dbReference type="NCBI Taxonomy" id="2675880"/>
    <lineage>
        <taxon>Eukaryota</taxon>
        <taxon>Fungi</taxon>
        <taxon>Dikarya</taxon>
        <taxon>Ascomycota</taxon>
        <taxon>Pezizomycotina</taxon>
        <taxon>Sordariomycetes</taxon>
        <taxon>Hypocreomycetidae</taxon>
        <taxon>Hypocreales</taxon>
        <taxon>Nectriaceae</taxon>
        <taxon>Fusarium</taxon>
        <taxon>Fusarium incarnatum-equiseti species complex</taxon>
    </lineage>
</organism>
<feature type="compositionally biased region" description="Polar residues" evidence="1">
    <location>
        <begin position="457"/>
        <end position="480"/>
    </location>
</feature>
<feature type="compositionally biased region" description="Basic and acidic residues" evidence="1">
    <location>
        <begin position="713"/>
        <end position="725"/>
    </location>
</feature>
<feature type="compositionally biased region" description="Polar residues" evidence="1">
    <location>
        <begin position="604"/>
        <end position="619"/>
    </location>
</feature>